<accession>A0A6N7J2K0</accession>
<dbReference type="Proteomes" id="UP000460257">
    <property type="component" value="Unassembled WGS sequence"/>
</dbReference>
<sequence>MWREDLIKEVQRIKGKQAAEHFEAVLLPSVLIDFLKVLKQNRTREEYHIDNGITLTLAGRKPAQITEVYLNGKKIL</sequence>
<protein>
    <submittedName>
        <fullName evidence="1">Uncharacterized protein</fullName>
    </submittedName>
</protein>
<gene>
    <name evidence="1" type="ORF">FRC54_07860</name>
</gene>
<keyword evidence="2" id="KW-1185">Reference proteome</keyword>
<proteinExistence type="predicted"/>
<evidence type="ECO:0000313" key="2">
    <source>
        <dbReference type="Proteomes" id="UP000460257"/>
    </source>
</evidence>
<dbReference type="AlphaFoldDB" id="A0A6N7J2K0"/>
<organism evidence="1 2">
    <name type="scientific">Candidatus Weimeria bifida</name>
    <dbReference type="NCBI Taxonomy" id="2599074"/>
    <lineage>
        <taxon>Bacteria</taxon>
        <taxon>Bacillati</taxon>
        <taxon>Bacillota</taxon>
        <taxon>Clostridia</taxon>
        <taxon>Lachnospirales</taxon>
        <taxon>Lachnospiraceae</taxon>
        <taxon>Candidatus Weimeria</taxon>
    </lineage>
</organism>
<evidence type="ECO:0000313" key="1">
    <source>
        <dbReference type="EMBL" id="MQN01820.1"/>
    </source>
</evidence>
<name>A0A6N7J2K0_9FIRM</name>
<dbReference type="EMBL" id="VOGC01000006">
    <property type="protein sequence ID" value="MQN01820.1"/>
    <property type="molecule type" value="Genomic_DNA"/>
</dbReference>
<comment type="caution">
    <text evidence="1">The sequence shown here is derived from an EMBL/GenBank/DDBJ whole genome shotgun (WGS) entry which is preliminary data.</text>
</comment>
<reference evidence="1" key="1">
    <citation type="journal article" date="2020" name="Appl. Environ. Microbiol.">
        <title>Medium-Chain Fatty Acid Synthesis by 'Candidatus Weimeria bifida' gen. nov., sp. nov., and 'Candidatus Pseudoramibacter fermentans' sp. nov.</title>
        <authorList>
            <person name="Scarborough M.J."/>
            <person name="Myers K.S."/>
            <person name="Donohue T.J."/>
            <person name="Noguera D.R."/>
        </authorList>
    </citation>
    <scope>NUCLEOTIDE SEQUENCE</scope>
    <source>
        <strain evidence="1">LCO1.1</strain>
    </source>
</reference>